<organism evidence="2 3">
    <name type="scientific">Commensalibacter papalotli</name>
    <name type="common">ex Botero et al. 2024</name>
    <dbReference type="NCBI Taxonomy" id="2972766"/>
    <lineage>
        <taxon>Bacteria</taxon>
        <taxon>Pseudomonadati</taxon>
        <taxon>Pseudomonadota</taxon>
        <taxon>Alphaproteobacteria</taxon>
        <taxon>Acetobacterales</taxon>
        <taxon>Acetobacteraceae</taxon>
    </lineage>
</organism>
<proteinExistence type="predicted"/>
<gene>
    <name evidence="2" type="ORF">R83534S58_LOCUS1625</name>
</gene>
<dbReference type="Proteomes" id="UP001154272">
    <property type="component" value="Unassembled WGS sequence"/>
</dbReference>
<keyword evidence="1" id="KW-0175">Coiled coil</keyword>
<protein>
    <submittedName>
        <fullName evidence="2">Contains DUF2130 domain</fullName>
    </submittedName>
</protein>
<evidence type="ECO:0000313" key="2">
    <source>
        <dbReference type="EMBL" id="CAI3949530.1"/>
    </source>
</evidence>
<evidence type="ECO:0000313" key="3">
    <source>
        <dbReference type="Proteomes" id="UP001154272"/>
    </source>
</evidence>
<dbReference type="EMBL" id="CAMXCH010000003">
    <property type="protein sequence ID" value="CAI3949530.1"/>
    <property type="molecule type" value="Genomic_DNA"/>
</dbReference>
<feature type="coiled-coil region" evidence="1">
    <location>
        <begin position="51"/>
        <end position="203"/>
    </location>
</feature>
<keyword evidence="3" id="KW-1185">Reference proteome</keyword>
<evidence type="ECO:0000256" key="1">
    <source>
        <dbReference type="SAM" id="Coils"/>
    </source>
</evidence>
<reference evidence="2" key="1">
    <citation type="submission" date="2022-10" db="EMBL/GenBank/DDBJ databases">
        <authorList>
            <person name="Botero Cardona J."/>
        </authorList>
    </citation>
    <scope>NUCLEOTIDE SEQUENCE</scope>
    <source>
        <strain evidence="2">R-83534</strain>
    </source>
</reference>
<comment type="caution">
    <text evidence="2">The sequence shown here is derived from an EMBL/GenBank/DDBJ whole genome shotgun (WGS) entry which is preliminary data.</text>
</comment>
<dbReference type="InterPro" id="IPR019219">
    <property type="entry name" value="DUF2130"/>
</dbReference>
<dbReference type="RefSeq" id="WP_282024179.1">
    <property type="nucleotide sequence ID" value="NZ_CAMXCH010000003.1"/>
</dbReference>
<name>A0ABN8WCN4_9PROT</name>
<dbReference type="Pfam" id="PF09903">
    <property type="entry name" value="DUF2130"/>
    <property type="match status" value="1"/>
</dbReference>
<sequence>MTEPVITCPHCHTDILLTESLAAPLVTEVKKEYEQKKSQLIKSMSEREQFLLSKENELQQHQQKMAEEIRDKVAASLEGERLKLIEEAKQKLQKENADELHRKSVEIKELQAVLETNDKKLQEAQQTQADFMKKQRELEDQKRELELTVEKRVQENVQAIHEKARKEIEESFQYKISENELKMQSMQRKIEELKQKAEQGSQQSQGEVQELLLEQTLQSQFYMDQISPVPKGEFGGDILQRVFNPQGVNCGLLIWEAKRTKHWNNEWLSKLKDDQRTAKADIAIMVSHALPQNVESFDCIDGVWVIHPKVILPVASLLRESLIQIYFARQSAKGQETKAGMIYDYLTGTRFRQRVEAIVEAFNSMQDDLNKEKKVITKQWSKREEQINRVMESTIGMYGDLQGIVGQSLQEIEGLELDSLLLE</sequence>
<accession>A0ABN8WCN4</accession>